<feature type="transmembrane region" description="Helical" evidence="1">
    <location>
        <begin position="131"/>
        <end position="150"/>
    </location>
</feature>
<reference evidence="3 4" key="1">
    <citation type="submission" date="2018-02" db="EMBL/GenBank/DDBJ databases">
        <title>Draft genome sequence of bacterial isolates from marine environment.</title>
        <authorList>
            <person name="Singh S.K."/>
            <person name="Hill R."/>
            <person name="Major S."/>
            <person name="Cai H."/>
            <person name="Li Y."/>
        </authorList>
    </citation>
    <scope>NUCLEOTIDE SEQUENCE [LARGE SCALE GENOMIC DNA]</scope>
    <source>
        <strain evidence="3 4">IMET F</strain>
    </source>
</reference>
<evidence type="ECO:0000313" key="3">
    <source>
        <dbReference type="EMBL" id="PPZ92874.1"/>
    </source>
</evidence>
<accession>A0A2S7I8I1</accession>
<feature type="domain" description="CAAX prenyl protease 2/Lysostaphin resistance protein A-like" evidence="2">
    <location>
        <begin position="46"/>
        <end position="146"/>
    </location>
</feature>
<feature type="transmembrane region" description="Helical" evidence="1">
    <location>
        <begin position="49"/>
        <end position="68"/>
    </location>
</feature>
<dbReference type="GO" id="GO:0080120">
    <property type="term" value="P:CAAX-box protein maturation"/>
    <property type="evidence" value="ECO:0007669"/>
    <property type="project" value="UniProtKB-ARBA"/>
</dbReference>
<dbReference type="GO" id="GO:0004175">
    <property type="term" value="F:endopeptidase activity"/>
    <property type="evidence" value="ECO:0007669"/>
    <property type="project" value="UniProtKB-ARBA"/>
</dbReference>
<keyword evidence="1" id="KW-0472">Membrane</keyword>
<evidence type="ECO:0000256" key="1">
    <source>
        <dbReference type="SAM" id="Phobius"/>
    </source>
</evidence>
<name>A0A2S7I8I1_9FLAO</name>
<protein>
    <recommendedName>
        <fullName evidence="2">CAAX prenyl protease 2/Lysostaphin resistance protein A-like domain-containing protein</fullName>
    </recommendedName>
</protein>
<gene>
    <name evidence="3" type="ORF">C3729_02390</name>
</gene>
<evidence type="ECO:0000313" key="4">
    <source>
        <dbReference type="Proteomes" id="UP000238565"/>
    </source>
</evidence>
<sequence>MKKKYIIDLLIFTFLGFITSEVSESLVNFLADEKIASKNPISKDNLTTQILLGIIISPVFETFVFQYLIPLNTRKVFDSFPLNFIAPIFFSSTAFALMHFFSIYYVIDGFIIGCFFSFVFLYIFDKYNSKVKAFFIVWFIHVFLNTIAILN</sequence>
<dbReference type="Proteomes" id="UP000238565">
    <property type="component" value="Unassembled WGS sequence"/>
</dbReference>
<evidence type="ECO:0000259" key="2">
    <source>
        <dbReference type="Pfam" id="PF02517"/>
    </source>
</evidence>
<dbReference type="AlphaFoldDB" id="A0A2S7I8I1"/>
<comment type="caution">
    <text evidence="3">The sequence shown here is derived from an EMBL/GenBank/DDBJ whole genome shotgun (WGS) entry which is preliminary data.</text>
</comment>
<feature type="transmembrane region" description="Helical" evidence="1">
    <location>
        <begin position="80"/>
        <end position="97"/>
    </location>
</feature>
<proteinExistence type="predicted"/>
<keyword evidence="1" id="KW-1133">Transmembrane helix</keyword>
<feature type="transmembrane region" description="Helical" evidence="1">
    <location>
        <begin position="103"/>
        <end position="124"/>
    </location>
</feature>
<organism evidence="3 4">
    <name type="scientific">Cloacibacterium normanense</name>
    <dbReference type="NCBI Taxonomy" id="237258"/>
    <lineage>
        <taxon>Bacteria</taxon>
        <taxon>Pseudomonadati</taxon>
        <taxon>Bacteroidota</taxon>
        <taxon>Flavobacteriia</taxon>
        <taxon>Flavobacteriales</taxon>
        <taxon>Weeksellaceae</taxon>
    </lineage>
</organism>
<dbReference type="RefSeq" id="WP_104792666.1">
    <property type="nucleotide sequence ID" value="NZ_PTPZ01000001.1"/>
</dbReference>
<keyword evidence="1" id="KW-0812">Transmembrane</keyword>
<dbReference type="EMBL" id="PTPZ01000001">
    <property type="protein sequence ID" value="PPZ92874.1"/>
    <property type="molecule type" value="Genomic_DNA"/>
</dbReference>
<dbReference type="Pfam" id="PF02517">
    <property type="entry name" value="Rce1-like"/>
    <property type="match status" value="1"/>
</dbReference>
<dbReference type="InterPro" id="IPR003675">
    <property type="entry name" value="Rce1/LyrA-like_dom"/>
</dbReference>